<dbReference type="Proteomes" id="UP000266677">
    <property type="component" value="Unassembled WGS sequence"/>
</dbReference>
<feature type="transmembrane region" description="Helical" evidence="1">
    <location>
        <begin position="72"/>
        <end position="90"/>
    </location>
</feature>
<dbReference type="AlphaFoldDB" id="A0A3A4KI23"/>
<reference evidence="2 3" key="1">
    <citation type="submission" date="2018-09" db="EMBL/GenBank/DDBJ databases">
        <title>YIM PH21274 draft genome.</title>
        <authorList>
            <person name="Miao C."/>
        </authorList>
    </citation>
    <scope>NUCLEOTIDE SEQUENCE [LARGE SCALE GENOMIC DNA]</scope>
    <source>
        <strain evidence="2 3">YIM PH 21724</strain>
    </source>
</reference>
<proteinExistence type="predicted"/>
<sequence length="129" mass="13668">MTRTPITAGILADGAFKVLLACAYTLGSGSLGDRLGVAPWVMIICGATLLIGGGTELGYIRNRPARTYIRLMIAYDSGWVVATLVALLLARQNNHLAGELWIGYQTVAPLAFAALLVAADSPLDNRSKH</sequence>
<dbReference type="RefSeq" id="WP_120042409.1">
    <property type="nucleotide sequence ID" value="NZ_QZFU01000023.1"/>
</dbReference>
<evidence type="ECO:0000313" key="2">
    <source>
        <dbReference type="EMBL" id="RJO73333.1"/>
    </source>
</evidence>
<evidence type="ECO:0000313" key="3">
    <source>
        <dbReference type="Proteomes" id="UP000266677"/>
    </source>
</evidence>
<dbReference type="OrthoDB" id="4560175at2"/>
<name>A0A3A4KI23_9NOCA</name>
<feature type="transmembrane region" description="Helical" evidence="1">
    <location>
        <begin position="102"/>
        <end position="119"/>
    </location>
</feature>
<keyword evidence="1" id="KW-0472">Membrane</keyword>
<keyword evidence="3" id="KW-1185">Reference proteome</keyword>
<comment type="caution">
    <text evidence="2">The sequence shown here is derived from an EMBL/GenBank/DDBJ whole genome shotgun (WGS) entry which is preliminary data.</text>
</comment>
<protein>
    <submittedName>
        <fullName evidence="2">Uncharacterized protein</fullName>
    </submittedName>
</protein>
<dbReference type="EMBL" id="QZFU01000023">
    <property type="protein sequence ID" value="RJO73333.1"/>
    <property type="molecule type" value="Genomic_DNA"/>
</dbReference>
<feature type="transmembrane region" description="Helical" evidence="1">
    <location>
        <begin position="38"/>
        <end position="60"/>
    </location>
</feature>
<organism evidence="2 3">
    <name type="scientific">Nocardia panacis</name>
    <dbReference type="NCBI Taxonomy" id="2340916"/>
    <lineage>
        <taxon>Bacteria</taxon>
        <taxon>Bacillati</taxon>
        <taxon>Actinomycetota</taxon>
        <taxon>Actinomycetes</taxon>
        <taxon>Mycobacteriales</taxon>
        <taxon>Nocardiaceae</taxon>
        <taxon>Nocardia</taxon>
    </lineage>
</organism>
<gene>
    <name evidence="2" type="ORF">D5S18_18975</name>
</gene>
<evidence type="ECO:0000256" key="1">
    <source>
        <dbReference type="SAM" id="Phobius"/>
    </source>
</evidence>
<keyword evidence="1" id="KW-1133">Transmembrane helix</keyword>
<accession>A0A3A4KI23</accession>
<feature type="transmembrane region" description="Helical" evidence="1">
    <location>
        <begin position="7"/>
        <end position="26"/>
    </location>
</feature>
<keyword evidence="1" id="KW-0812">Transmembrane</keyword>